<evidence type="ECO:0000313" key="10">
    <source>
        <dbReference type="Proteomes" id="UP000321085"/>
    </source>
</evidence>
<reference evidence="9 10" key="1">
    <citation type="submission" date="2019-07" db="EMBL/GenBank/DDBJ databases">
        <title>Whole genome shotgun sequence of Microvirga aerophila NBRC 106136.</title>
        <authorList>
            <person name="Hosoyama A."/>
            <person name="Uohara A."/>
            <person name="Ohji S."/>
            <person name="Ichikawa N."/>
        </authorList>
    </citation>
    <scope>NUCLEOTIDE SEQUENCE [LARGE SCALE GENOMIC DNA]</scope>
    <source>
        <strain evidence="9 10">NBRC 106136</strain>
    </source>
</reference>
<comment type="cofactor">
    <cofactor evidence="2 7">
        <name>NAD(+)</name>
        <dbReference type="ChEBI" id="CHEBI:57540"/>
    </cofactor>
</comment>
<dbReference type="SUPFAM" id="SSF51735">
    <property type="entry name" value="NAD(P)-binding Rossmann-fold domains"/>
    <property type="match status" value="1"/>
</dbReference>
<accession>A0A512BRV4</accession>
<dbReference type="EC" id="4.2.1.46" evidence="4 7"/>
<dbReference type="OrthoDB" id="9801785at2"/>
<organism evidence="9 10">
    <name type="scientific">Microvirga aerophila</name>
    <dbReference type="NCBI Taxonomy" id="670291"/>
    <lineage>
        <taxon>Bacteria</taxon>
        <taxon>Pseudomonadati</taxon>
        <taxon>Pseudomonadota</taxon>
        <taxon>Alphaproteobacteria</taxon>
        <taxon>Hyphomicrobiales</taxon>
        <taxon>Methylobacteriaceae</taxon>
        <taxon>Microvirga</taxon>
    </lineage>
</organism>
<protein>
    <recommendedName>
        <fullName evidence="4 7">dTDP-glucose 4,6-dehydratase</fullName>
        <ecNumber evidence="4 7">4.2.1.46</ecNumber>
    </recommendedName>
</protein>
<comment type="similarity">
    <text evidence="3 7">Belongs to the NAD(P)-dependent epimerase/dehydratase family. dTDP-glucose dehydratase subfamily.</text>
</comment>
<dbReference type="GO" id="GO:0008460">
    <property type="term" value="F:dTDP-glucose 4,6-dehydratase activity"/>
    <property type="evidence" value="ECO:0007669"/>
    <property type="project" value="UniProtKB-EC"/>
</dbReference>
<evidence type="ECO:0000313" key="9">
    <source>
        <dbReference type="EMBL" id="GEO14632.1"/>
    </source>
</evidence>
<dbReference type="GO" id="GO:0009225">
    <property type="term" value="P:nucleotide-sugar metabolic process"/>
    <property type="evidence" value="ECO:0007669"/>
    <property type="project" value="InterPro"/>
</dbReference>
<evidence type="ECO:0000256" key="7">
    <source>
        <dbReference type="RuleBase" id="RU004473"/>
    </source>
</evidence>
<evidence type="ECO:0000256" key="2">
    <source>
        <dbReference type="ARBA" id="ARBA00001911"/>
    </source>
</evidence>
<gene>
    <name evidence="9" type="primary">rffG</name>
    <name evidence="9" type="ORF">MAE02_23280</name>
</gene>
<dbReference type="Gene3D" id="3.40.50.720">
    <property type="entry name" value="NAD(P)-binding Rossmann-like Domain"/>
    <property type="match status" value="1"/>
</dbReference>
<dbReference type="Pfam" id="PF16363">
    <property type="entry name" value="GDP_Man_Dehyd"/>
    <property type="match status" value="1"/>
</dbReference>
<dbReference type="NCBIfam" id="TIGR01181">
    <property type="entry name" value="dTDP_gluc_dehyt"/>
    <property type="match status" value="1"/>
</dbReference>
<dbReference type="Proteomes" id="UP000321085">
    <property type="component" value="Unassembled WGS sequence"/>
</dbReference>
<keyword evidence="5" id="KW-0520">NAD</keyword>
<feature type="domain" description="NAD(P)-binding" evidence="8">
    <location>
        <begin position="5"/>
        <end position="324"/>
    </location>
</feature>
<proteinExistence type="inferred from homology"/>
<evidence type="ECO:0000256" key="4">
    <source>
        <dbReference type="ARBA" id="ARBA00011990"/>
    </source>
</evidence>
<dbReference type="EMBL" id="BJYU01000026">
    <property type="protein sequence ID" value="GEO14632.1"/>
    <property type="molecule type" value="Genomic_DNA"/>
</dbReference>
<comment type="catalytic activity">
    <reaction evidence="1 7">
        <text>dTDP-alpha-D-glucose = dTDP-4-dehydro-6-deoxy-alpha-D-glucose + H2O</text>
        <dbReference type="Rhea" id="RHEA:17221"/>
        <dbReference type="ChEBI" id="CHEBI:15377"/>
        <dbReference type="ChEBI" id="CHEBI:57477"/>
        <dbReference type="ChEBI" id="CHEBI:57649"/>
        <dbReference type="EC" id="4.2.1.46"/>
    </reaction>
</comment>
<comment type="caution">
    <text evidence="9">The sequence shown here is derived from an EMBL/GenBank/DDBJ whole genome shotgun (WGS) entry which is preliminary data.</text>
</comment>
<dbReference type="RefSeq" id="WP_114187103.1">
    <property type="nucleotide sequence ID" value="NZ_BJYU01000026.1"/>
</dbReference>
<dbReference type="PANTHER" id="PTHR43000">
    <property type="entry name" value="DTDP-D-GLUCOSE 4,6-DEHYDRATASE-RELATED"/>
    <property type="match status" value="1"/>
</dbReference>
<sequence>MKRFLVTGGAGFIGSAVVRMLMRNTSHQVLVVDKLTYAGNLDSLKPAANNTRYRFERADVADFERMRSIIQAYSPDVVMHLAAESHVDRSIDGPGEFLQTNVVGTYALLQAALAYWRGLSSERQAAFRFHHISTDEVFGSLGDDGFFHEEYPYQPSSPYSASKAASDHFVRAWHHTYGLPTLITNCSNNYGPYHFPEKLIPLTILNAIEGKPLPVYGKGENVRDWLYVDDHARALILAAEHGRPGEIYAIGGHNERKNIDVVRTICALVDELVPDKTFGPRGRLITYVTDRPGHDLRYAIDASKIERDLGWRPIETFESGLRKTVEWYLANREWWERVRSGGYRGERLGQGVAIVA</sequence>
<evidence type="ECO:0000256" key="1">
    <source>
        <dbReference type="ARBA" id="ARBA00001539"/>
    </source>
</evidence>
<evidence type="ECO:0000259" key="8">
    <source>
        <dbReference type="Pfam" id="PF16363"/>
    </source>
</evidence>
<dbReference type="Gene3D" id="3.90.25.10">
    <property type="entry name" value="UDP-galactose 4-epimerase, domain 1"/>
    <property type="match status" value="1"/>
</dbReference>
<evidence type="ECO:0000256" key="6">
    <source>
        <dbReference type="ARBA" id="ARBA00023239"/>
    </source>
</evidence>
<dbReference type="InterPro" id="IPR036291">
    <property type="entry name" value="NAD(P)-bd_dom_sf"/>
</dbReference>
<evidence type="ECO:0000256" key="3">
    <source>
        <dbReference type="ARBA" id="ARBA00008178"/>
    </source>
</evidence>
<dbReference type="InterPro" id="IPR016040">
    <property type="entry name" value="NAD(P)-bd_dom"/>
</dbReference>
<keyword evidence="10" id="KW-1185">Reference proteome</keyword>
<name>A0A512BRV4_9HYPH</name>
<dbReference type="CDD" id="cd05246">
    <property type="entry name" value="dTDP_GD_SDR_e"/>
    <property type="match status" value="1"/>
</dbReference>
<dbReference type="InterPro" id="IPR005888">
    <property type="entry name" value="dTDP_Gluc_deHydtase"/>
</dbReference>
<evidence type="ECO:0000256" key="5">
    <source>
        <dbReference type="ARBA" id="ARBA00023027"/>
    </source>
</evidence>
<keyword evidence="6 7" id="KW-0456">Lyase</keyword>
<dbReference type="AlphaFoldDB" id="A0A512BRV4"/>